<protein>
    <submittedName>
        <fullName evidence="2">Uncharacterized protein DUF397</fullName>
    </submittedName>
</protein>
<dbReference type="OrthoDB" id="3430276at2"/>
<evidence type="ECO:0000313" key="2">
    <source>
        <dbReference type="EMBL" id="RZS32767.1"/>
    </source>
</evidence>
<dbReference type="Pfam" id="PF04149">
    <property type="entry name" value="DUF397"/>
    <property type="match status" value="1"/>
</dbReference>
<organism evidence="2 3">
    <name type="scientific">Herbihabitans rhizosphaerae</name>
    <dbReference type="NCBI Taxonomy" id="1872711"/>
    <lineage>
        <taxon>Bacteria</taxon>
        <taxon>Bacillati</taxon>
        <taxon>Actinomycetota</taxon>
        <taxon>Actinomycetes</taxon>
        <taxon>Pseudonocardiales</taxon>
        <taxon>Pseudonocardiaceae</taxon>
        <taxon>Herbihabitans</taxon>
    </lineage>
</organism>
<evidence type="ECO:0000259" key="1">
    <source>
        <dbReference type="Pfam" id="PF04149"/>
    </source>
</evidence>
<accession>A0A4Q7KHN5</accession>
<reference evidence="2 3" key="1">
    <citation type="submission" date="2019-02" db="EMBL/GenBank/DDBJ databases">
        <title>Genomic Encyclopedia of Type Strains, Phase IV (KMG-IV): sequencing the most valuable type-strain genomes for metagenomic binning, comparative biology and taxonomic classification.</title>
        <authorList>
            <person name="Goeker M."/>
        </authorList>
    </citation>
    <scope>NUCLEOTIDE SEQUENCE [LARGE SCALE GENOMIC DNA]</scope>
    <source>
        <strain evidence="2 3">DSM 101727</strain>
    </source>
</reference>
<dbReference type="InterPro" id="IPR007278">
    <property type="entry name" value="DUF397"/>
</dbReference>
<sequence>MTVIRPDFASATFKTSTFTEANGTCVEVAVVPGFAAVRDTKHRAGGHLSVPAPAFADLLSSVRAER</sequence>
<dbReference type="RefSeq" id="WP_130347720.1">
    <property type="nucleotide sequence ID" value="NZ_SGWQ01000011.1"/>
</dbReference>
<dbReference type="Proteomes" id="UP000294257">
    <property type="component" value="Unassembled WGS sequence"/>
</dbReference>
<dbReference type="EMBL" id="SGWQ01000011">
    <property type="protein sequence ID" value="RZS32767.1"/>
    <property type="molecule type" value="Genomic_DNA"/>
</dbReference>
<dbReference type="AlphaFoldDB" id="A0A4Q7KHN5"/>
<feature type="domain" description="DUF397" evidence="1">
    <location>
        <begin position="12"/>
        <end position="63"/>
    </location>
</feature>
<evidence type="ECO:0000313" key="3">
    <source>
        <dbReference type="Proteomes" id="UP000294257"/>
    </source>
</evidence>
<proteinExistence type="predicted"/>
<keyword evidence="3" id="KW-1185">Reference proteome</keyword>
<name>A0A4Q7KHN5_9PSEU</name>
<comment type="caution">
    <text evidence="2">The sequence shown here is derived from an EMBL/GenBank/DDBJ whole genome shotgun (WGS) entry which is preliminary data.</text>
</comment>
<gene>
    <name evidence="2" type="ORF">EV193_111152</name>
</gene>